<comment type="caution">
    <text evidence="1">The sequence shown here is derived from an EMBL/GenBank/DDBJ whole genome shotgun (WGS) entry which is preliminary data.</text>
</comment>
<evidence type="ECO:0000313" key="2">
    <source>
        <dbReference type="Proteomes" id="UP000634308"/>
    </source>
</evidence>
<dbReference type="Proteomes" id="UP000634308">
    <property type="component" value="Unassembled WGS sequence"/>
</dbReference>
<dbReference type="EMBL" id="BMQM01000020">
    <property type="protein sequence ID" value="GGR64443.1"/>
    <property type="molecule type" value="Genomic_DNA"/>
</dbReference>
<accession>A0ABQ2RTR1</accession>
<reference evidence="2" key="1">
    <citation type="journal article" date="2019" name="Int. J. Syst. Evol. Microbiol.">
        <title>The Global Catalogue of Microorganisms (GCM) 10K type strain sequencing project: providing services to taxonomists for standard genome sequencing and annotation.</title>
        <authorList>
            <consortium name="The Broad Institute Genomics Platform"/>
            <consortium name="The Broad Institute Genome Sequencing Center for Infectious Disease"/>
            <person name="Wu L."/>
            <person name="Ma J."/>
        </authorList>
    </citation>
    <scope>NUCLEOTIDE SEQUENCE [LARGE SCALE GENOMIC DNA]</scope>
    <source>
        <strain evidence="2">JCM 31404</strain>
    </source>
</reference>
<protein>
    <submittedName>
        <fullName evidence="1">Uncharacterized protein</fullName>
    </submittedName>
</protein>
<sequence>MLIRDRAFTLNCETITGAARRSSVAVSPGGRVGAGAVEGEGIGTRAV</sequence>
<organism evidence="1 2">
    <name type="scientific">Deinococcus seoulensis</name>
    <dbReference type="NCBI Taxonomy" id="1837379"/>
    <lineage>
        <taxon>Bacteria</taxon>
        <taxon>Thermotogati</taxon>
        <taxon>Deinococcota</taxon>
        <taxon>Deinococci</taxon>
        <taxon>Deinococcales</taxon>
        <taxon>Deinococcaceae</taxon>
        <taxon>Deinococcus</taxon>
    </lineage>
</organism>
<name>A0ABQ2RTR1_9DEIO</name>
<gene>
    <name evidence="1" type="ORF">GCM10008959_28230</name>
</gene>
<keyword evidence="2" id="KW-1185">Reference proteome</keyword>
<evidence type="ECO:0000313" key="1">
    <source>
        <dbReference type="EMBL" id="GGR64443.1"/>
    </source>
</evidence>
<proteinExistence type="predicted"/>